<dbReference type="OrthoDB" id="2618657at2"/>
<dbReference type="Proteomes" id="UP000184314">
    <property type="component" value="Unassembled WGS sequence"/>
</dbReference>
<evidence type="ECO:0000313" key="1">
    <source>
        <dbReference type="EMBL" id="SHJ82314.1"/>
    </source>
</evidence>
<proteinExistence type="predicted"/>
<gene>
    <name evidence="1" type="ORF">SAMN04488007_1570</name>
</gene>
<dbReference type="InterPro" id="IPR025409">
    <property type="entry name" value="DUF4303"/>
</dbReference>
<accession>A0A1M6MFS7</accession>
<protein>
    <recommendedName>
        <fullName evidence="3">DUF4303 domain-containing protein</fullName>
    </recommendedName>
</protein>
<evidence type="ECO:0000313" key="2">
    <source>
        <dbReference type="Proteomes" id="UP000184314"/>
    </source>
</evidence>
<dbReference type="EMBL" id="FQZX01000001">
    <property type="protein sequence ID" value="SHJ82314.1"/>
    <property type="molecule type" value="Genomic_DNA"/>
</dbReference>
<name>A0A1M6MFS7_9FLAO</name>
<sequence length="185" mass="21494">MLISNTNMNTTINFEELKNEIEIATRIAFKENVERYGKDICAFSLVSDDGAMTVVPYINTTSHLVKMQSENPENIESYEFESAEWFTSGGANTEFNAICKTLCDEIDNDDLDFEAFRNSLFETCTQVLEQLLKENFFHKILSKDILLMFSISDTSESKENLVQWTKRLNTINEGKRFEYYMNDNY</sequence>
<organism evidence="1 2">
    <name type="scientific">Maribacter aquivivus</name>
    <dbReference type="NCBI Taxonomy" id="228958"/>
    <lineage>
        <taxon>Bacteria</taxon>
        <taxon>Pseudomonadati</taxon>
        <taxon>Bacteroidota</taxon>
        <taxon>Flavobacteriia</taxon>
        <taxon>Flavobacteriales</taxon>
        <taxon>Flavobacteriaceae</taxon>
        <taxon>Maribacter</taxon>
    </lineage>
</organism>
<keyword evidence="2" id="KW-1185">Reference proteome</keyword>
<dbReference type="AlphaFoldDB" id="A0A1M6MFS7"/>
<reference evidence="2" key="1">
    <citation type="submission" date="2016-11" db="EMBL/GenBank/DDBJ databases">
        <authorList>
            <person name="Varghese N."/>
            <person name="Submissions S."/>
        </authorList>
    </citation>
    <scope>NUCLEOTIDE SEQUENCE [LARGE SCALE GENOMIC DNA]</scope>
    <source>
        <strain evidence="2">DSM 16478</strain>
    </source>
</reference>
<dbReference type="Pfam" id="PF14136">
    <property type="entry name" value="DUF4303"/>
    <property type="match status" value="1"/>
</dbReference>
<evidence type="ECO:0008006" key="3">
    <source>
        <dbReference type="Google" id="ProtNLM"/>
    </source>
</evidence>